<sequence length="346" mass="37156">MSVVSVLGALTREHVVGAGLLVATVLVARVVAIVARIYLQPGASARQIASYGRAGPDDKTPVYAVITGASDGIGAAWARELARRGYRVILLARTESKLHAVAADCRAALTQQGLSDAANAAHPLAVVRPFDFSTRDDALWQALASDLAAYRIGVLINNVGVSTDMPTAFLEDKMSDLERILDVNCLAQVRMTRIIAPGMAARHAADARVRSVIVNMGSGSSESPIPLIATYGASKAFLKAWSVSTSFELAPLGIDMQLYMTFFVQSAMSKISRTSWNVPSPDTYVSYAIRRLGCGPFQTPYPAHALMHQLIYASLPTMLMGRLSHGVTAKLRESALRKQARQNKSE</sequence>
<dbReference type="PANTHER" id="PTHR43086:SF2">
    <property type="entry name" value="HYDROXYSTEROID DEHYDROGENASE-LIKE PROTEIN 1"/>
    <property type="match status" value="1"/>
</dbReference>
<dbReference type="AlphaFoldDB" id="A0A4P9WWW6"/>
<dbReference type="PROSITE" id="PS00061">
    <property type="entry name" value="ADH_SHORT"/>
    <property type="match status" value="1"/>
</dbReference>
<dbReference type="Proteomes" id="UP000274922">
    <property type="component" value="Unassembled WGS sequence"/>
</dbReference>
<evidence type="ECO:0000256" key="7">
    <source>
        <dbReference type="ARBA" id="ARBA00023160"/>
    </source>
</evidence>
<keyword evidence="12" id="KW-1185">Reference proteome</keyword>
<protein>
    <submittedName>
        <fullName evidence="9">NAD(P)-binding protein</fullName>
    </submittedName>
</protein>
<dbReference type="GO" id="GO:0005783">
    <property type="term" value="C:endoplasmic reticulum"/>
    <property type="evidence" value="ECO:0007669"/>
    <property type="project" value="TreeGrafter"/>
</dbReference>
<keyword evidence="5" id="KW-0560">Oxidoreductase</keyword>
<reference evidence="9" key="3">
    <citation type="submission" date="2018-08" db="EMBL/GenBank/DDBJ databases">
        <title>Leveraging single-cell genomics to expand the Fungal Tree of Life.</title>
        <authorList>
            <consortium name="DOE Joint Genome Institute"/>
            <person name="Ahrendt S.R."/>
            <person name="Quandt C.A."/>
            <person name="Ciobanu D."/>
            <person name="Clum A."/>
            <person name="Salamov A."/>
            <person name="Andreopoulos B."/>
            <person name="Cheng J.-F."/>
            <person name="Woyke T."/>
            <person name="Pelin A."/>
            <person name="Henrissat B."/>
            <person name="Reynolds N."/>
            <person name="Benny G.L."/>
            <person name="Smith M.E."/>
            <person name="James T.Y."/>
            <person name="Grigoriev I.V."/>
        </authorList>
    </citation>
    <scope>NUCLEOTIDE SEQUENCE</scope>
    <source>
        <strain evidence="9">ATCC 52028</strain>
    </source>
</reference>
<dbReference type="PRINTS" id="PR00081">
    <property type="entry name" value="GDHRDH"/>
</dbReference>
<keyword evidence="8" id="KW-0472">Membrane</keyword>
<evidence type="ECO:0000313" key="11">
    <source>
        <dbReference type="Proteomes" id="UP000268535"/>
    </source>
</evidence>
<comment type="pathway">
    <text evidence="1">Lipid metabolism; fatty acid biosynthesis.</text>
</comment>
<keyword evidence="8" id="KW-0812">Transmembrane</keyword>
<dbReference type="Gene3D" id="3.40.50.720">
    <property type="entry name" value="NAD(P)-binding Rossmann-like Domain"/>
    <property type="match status" value="1"/>
</dbReference>
<keyword evidence="8" id="KW-1133">Transmembrane helix</keyword>
<evidence type="ECO:0000313" key="9">
    <source>
        <dbReference type="EMBL" id="RKO96975.1"/>
    </source>
</evidence>
<dbReference type="Proteomes" id="UP000268535">
    <property type="component" value="Unassembled WGS sequence"/>
</dbReference>
<dbReference type="STRING" id="1555241.A0A4P9WWW6"/>
<evidence type="ECO:0000256" key="8">
    <source>
        <dbReference type="SAM" id="Phobius"/>
    </source>
</evidence>
<dbReference type="CDD" id="cd05356">
    <property type="entry name" value="17beta-HSD1_like_SDR_c"/>
    <property type="match status" value="1"/>
</dbReference>
<evidence type="ECO:0000256" key="1">
    <source>
        <dbReference type="ARBA" id="ARBA00005194"/>
    </source>
</evidence>
<dbReference type="PANTHER" id="PTHR43086">
    <property type="entry name" value="VERY-LONG-CHAIN 3-OXOOACYL-COA REDUCTASE"/>
    <property type="match status" value="1"/>
</dbReference>
<dbReference type="InterPro" id="IPR020904">
    <property type="entry name" value="Sc_DH/Rdtase_CS"/>
</dbReference>
<reference evidence="11 12" key="1">
    <citation type="journal article" date="2018" name="Nat. Microbiol.">
        <title>Leveraging single-cell genomics to expand the fungal tree of life.</title>
        <authorList>
            <person name="Ahrendt S.R."/>
            <person name="Quandt C.A."/>
            <person name="Ciobanu D."/>
            <person name="Clum A."/>
            <person name="Salamov A."/>
            <person name="Andreopoulos B."/>
            <person name="Cheng J.F."/>
            <person name="Woyke T."/>
            <person name="Pelin A."/>
            <person name="Henrissat B."/>
            <person name="Reynolds N.K."/>
            <person name="Benny G.L."/>
            <person name="Smith M.E."/>
            <person name="James T.Y."/>
            <person name="Grigoriev I.V."/>
        </authorList>
    </citation>
    <scope>NUCLEOTIDE SEQUENCE [LARGE SCALE GENOMIC DNA]</scope>
    <source>
        <strain evidence="11 12">ATCC 52028</strain>
    </source>
</reference>
<dbReference type="SUPFAM" id="SSF51735">
    <property type="entry name" value="NAD(P)-binding Rossmann-fold domains"/>
    <property type="match status" value="1"/>
</dbReference>
<evidence type="ECO:0000256" key="5">
    <source>
        <dbReference type="ARBA" id="ARBA00023002"/>
    </source>
</evidence>
<gene>
    <name evidence="9" type="ORF">CAUPRSCDRAFT_7226</name>
    <name evidence="10" type="ORF">CXG81DRAFT_15058</name>
</gene>
<dbReference type="GO" id="GO:0016491">
    <property type="term" value="F:oxidoreductase activity"/>
    <property type="evidence" value="ECO:0007669"/>
    <property type="project" value="UniProtKB-KW"/>
</dbReference>
<evidence type="ECO:0000313" key="12">
    <source>
        <dbReference type="Proteomes" id="UP000274922"/>
    </source>
</evidence>
<feature type="transmembrane region" description="Helical" evidence="8">
    <location>
        <begin position="15"/>
        <end position="39"/>
    </location>
</feature>
<keyword evidence="2" id="KW-0444">Lipid biosynthesis</keyword>
<dbReference type="GO" id="GO:0030497">
    <property type="term" value="P:fatty acid elongation"/>
    <property type="evidence" value="ECO:0007669"/>
    <property type="project" value="TreeGrafter"/>
</dbReference>
<reference evidence="10" key="2">
    <citation type="submission" date="2018-04" db="EMBL/GenBank/DDBJ databases">
        <title>Leveraging single-cell genomics to expand the Fungal Tree of Life.</title>
        <authorList>
            <consortium name="DOE Joint Genome Institute"/>
            <person name="Ahrendt S.R."/>
            <person name="Quandt C.A."/>
            <person name="Ciobanu D."/>
            <person name="Clum A."/>
            <person name="Salamov A."/>
            <person name="Andreopoulos B."/>
            <person name="Cheng J.-F."/>
            <person name="Woyke T."/>
            <person name="Pelin A."/>
            <person name="Henrissat B."/>
            <person name="Benny G.L."/>
            <person name="Smith M.E."/>
            <person name="James T.Y."/>
            <person name="Grigoriev I.V."/>
        </authorList>
    </citation>
    <scope>NUCLEOTIDE SEQUENCE</scope>
    <source>
        <strain evidence="10">ATCC 52028</strain>
    </source>
</reference>
<evidence type="ECO:0000256" key="4">
    <source>
        <dbReference type="ARBA" id="ARBA00022857"/>
    </source>
</evidence>
<dbReference type="InterPro" id="IPR036291">
    <property type="entry name" value="NAD(P)-bd_dom_sf"/>
</dbReference>
<dbReference type="EMBL" id="ML009486">
    <property type="protein sequence ID" value="RKO96975.1"/>
    <property type="molecule type" value="Genomic_DNA"/>
</dbReference>
<keyword evidence="7" id="KW-0275">Fatty acid biosynthesis</keyword>
<accession>A0A4P9WWW6</accession>
<dbReference type="EMBL" id="ML014323">
    <property type="protein sequence ID" value="RKO99077.1"/>
    <property type="molecule type" value="Genomic_DNA"/>
</dbReference>
<evidence type="ECO:0000256" key="6">
    <source>
        <dbReference type="ARBA" id="ARBA00023098"/>
    </source>
</evidence>
<dbReference type="PIRSF" id="PIRSF000126">
    <property type="entry name" value="11-beta-HSD1"/>
    <property type="match status" value="1"/>
</dbReference>
<keyword evidence="6" id="KW-0443">Lipid metabolism</keyword>
<dbReference type="Pfam" id="PF00106">
    <property type="entry name" value="adh_short"/>
    <property type="match status" value="1"/>
</dbReference>
<keyword evidence="3" id="KW-0276">Fatty acid metabolism</keyword>
<evidence type="ECO:0000313" key="10">
    <source>
        <dbReference type="EMBL" id="RKO99077.1"/>
    </source>
</evidence>
<organism evidence="9 11">
    <name type="scientific">Caulochytrium protostelioides</name>
    <dbReference type="NCBI Taxonomy" id="1555241"/>
    <lineage>
        <taxon>Eukaryota</taxon>
        <taxon>Fungi</taxon>
        <taxon>Fungi incertae sedis</taxon>
        <taxon>Chytridiomycota</taxon>
        <taxon>Chytridiomycota incertae sedis</taxon>
        <taxon>Chytridiomycetes</taxon>
        <taxon>Caulochytriales</taxon>
        <taxon>Caulochytriaceae</taxon>
        <taxon>Caulochytrium</taxon>
    </lineage>
</organism>
<keyword evidence="4" id="KW-0521">NADP</keyword>
<dbReference type="OrthoDB" id="5545019at2759"/>
<dbReference type="InterPro" id="IPR002347">
    <property type="entry name" value="SDR_fam"/>
</dbReference>
<evidence type="ECO:0000256" key="2">
    <source>
        <dbReference type="ARBA" id="ARBA00022516"/>
    </source>
</evidence>
<evidence type="ECO:0000256" key="3">
    <source>
        <dbReference type="ARBA" id="ARBA00022832"/>
    </source>
</evidence>
<name>A0A4P9WWW6_9FUNG</name>
<proteinExistence type="predicted"/>